<sequence>MGRPLKIPELLDVIVSFVDAPKDLRVSALVHRSWTLPSQARLFSSIYFNQNPLQARHLVSALQGSPHLAPLIQSLTLINIVSSALERWGALSFSGLRTLTLRTQLIFERGVIETIHTLISSPSLVSVTMSCHFRDRGDSLRIWDGCSNTIKNLTFNPGDGVDLGGAHEPSPRASGRIKLESFGSTRSLEVICSWLQHPSCPFDISGLSGFRCNDWIRGAFADIIAPALASIEVLSLMDPRRTKDISRFHRLQQLDLELDFPFDEDFGLICTIHSEDRHRLQALRLHVSRLDVADARALARELCQLQSVFSHIQMVHICVVVASPEVRMNLASYFGQLDPKTALHWEFDAFEPEMPWYTRLV</sequence>
<name>A0AAD7BGN6_9AGAR</name>
<accession>A0AAD7BGN6</accession>
<keyword evidence="2" id="KW-1185">Reference proteome</keyword>
<dbReference type="SUPFAM" id="SSF52047">
    <property type="entry name" value="RNI-like"/>
    <property type="match status" value="1"/>
</dbReference>
<organism evidence="1 2">
    <name type="scientific">Roridomyces roridus</name>
    <dbReference type="NCBI Taxonomy" id="1738132"/>
    <lineage>
        <taxon>Eukaryota</taxon>
        <taxon>Fungi</taxon>
        <taxon>Dikarya</taxon>
        <taxon>Basidiomycota</taxon>
        <taxon>Agaricomycotina</taxon>
        <taxon>Agaricomycetes</taxon>
        <taxon>Agaricomycetidae</taxon>
        <taxon>Agaricales</taxon>
        <taxon>Marasmiineae</taxon>
        <taxon>Mycenaceae</taxon>
        <taxon>Roridomyces</taxon>
    </lineage>
</organism>
<protein>
    <submittedName>
        <fullName evidence="1">Uncharacterized protein</fullName>
    </submittedName>
</protein>
<evidence type="ECO:0000313" key="1">
    <source>
        <dbReference type="EMBL" id="KAJ7620378.1"/>
    </source>
</evidence>
<dbReference type="AlphaFoldDB" id="A0AAD7BGN6"/>
<dbReference type="EMBL" id="JARKIF010000017">
    <property type="protein sequence ID" value="KAJ7620378.1"/>
    <property type="molecule type" value="Genomic_DNA"/>
</dbReference>
<proteinExistence type="predicted"/>
<evidence type="ECO:0000313" key="2">
    <source>
        <dbReference type="Proteomes" id="UP001221142"/>
    </source>
</evidence>
<reference evidence="1" key="1">
    <citation type="submission" date="2023-03" db="EMBL/GenBank/DDBJ databases">
        <title>Massive genome expansion in bonnet fungi (Mycena s.s.) driven by repeated elements and novel gene families across ecological guilds.</title>
        <authorList>
            <consortium name="Lawrence Berkeley National Laboratory"/>
            <person name="Harder C.B."/>
            <person name="Miyauchi S."/>
            <person name="Viragh M."/>
            <person name="Kuo A."/>
            <person name="Thoen E."/>
            <person name="Andreopoulos B."/>
            <person name="Lu D."/>
            <person name="Skrede I."/>
            <person name="Drula E."/>
            <person name="Henrissat B."/>
            <person name="Morin E."/>
            <person name="Kohler A."/>
            <person name="Barry K."/>
            <person name="LaButti K."/>
            <person name="Morin E."/>
            <person name="Salamov A."/>
            <person name="Lipzen A."/>
            <person name="Mereny Z."/>
            <person name="Hegedus B."/>
            <person name="Baldrian P."/>
            <person name="Stursova M."/>
            <person name="Weitz H."/>
            <person name="Taylor A."/>
            <person name="Grigoriev I.V."/>
            <person name="Nagy L.G."/>
            <person name="Martin F."/>
            <person name="Kauserud H."/>
        </authorList>
    </citation>
    <scope>NUCLEOTIDE SEQUENCE</scope>
    <source>
        <strain evidence="1">9284</strain>
    </source>
</reference>
<gene>
    <name evidence="1" type="ORF">FB45DRAFT_930086</name>
</gene>
<dbReference type="Proteomes" id="UP001221142">
    <property type="component" value="Unassembled WGS sequence"/>
</dbReference>
<comment type="caution">
    <text evidence="1">The sequence shown here is derived from an EMBL/GenBank/DDBJ whole genome shotgun (WGS) entry which is preliminary data.</text>
</comment>